<protein>
    <recommendedName>
        <fullName evidence="2">UDENN domain-containing protein</fullName>
    </recommendedName>
</protein>
<dbReference type="PANTHER" id="PTHR28153">
    <property type="entry name" value="PROTEIN, PUTATIVE-RELATED"/>
    <property type="match status" value="1"/>
</dbReference>
<dbReference type="GeneID" id="68102174"/>
<dbReference type="EMBL" id="PYSW02000003">
    <property type="protein sequence ID" value="KAG2393143.1"/>
    <property type="molecule type" value="Genomic_DNA"/>
</dbReference>
<proteinExistence type="predicted"/>
<feature type="region of interest" description="Disordered" evidence="1">
    <location>
        <begin position="1"/>
        <end position="51"/>
    </location>
</feature>
<evidence type="ECO:0000256" key="1">
    <source>
        <dbReference type="SAM" id="MobiDB-lite"/>
    </source>
</evidence>
<evidence type="ECO:0000313" key="3">
    <source>
        <dbReference type="EMBL" id="KAG2393143.1"/>
    </source>
</evidence>
<comment type="caution">
    <text evidence="3">The sequence shown here is derived from an EMBL/GenBank/DDBJ whole genome shotgun (WGS) entry which is preliminary data.</text>
</comment>
<evidence type="ECO:0000313" key="4">
    <source>
        <dbReference type="Proteomes" id="UP000816034"/>
    </source>
</evidence>
<accession>A0AA88KPH9</accession>
<dbReference type="AlphaFoldDB" id="A0AA88KPH9"/>
<dbReference type="RefSeq" id="XP_044555037.1">
    <property type="nucleotide sequence ID" value="XM_044699939.1"/>
</dbReference>
<dbReference type="Pfam" id="PF09804">
    <property type="entry name" value="DENND11"/>
    <property type="match status" value="1"/>
</dbReference>
<dbReference type="InterPro" id="IPR018626">
    <property type="entry name" value="LCHN/Anr2"/>
</dbReference>
<dbReference type="InterPro" id="IPR053056">
    <property type="entry name" value="Lipid_Metab_Assoc_Protein"/>
</dbReference>
<feature type="domain" description="UDENN" evidence="2">
    <location>
        <begin position="83"/>
        <end position="463"/>
    </location>
</feature>
<evidence type="ECO:0000259" key="2">
    <source>
        <dbReference type="PROSITE" id="PS50211"/>
    </source>
</evidence>
<dbReference type="Proteomes" id="UP000816034">
    <property type="component" value="Unassembled WGS sequence"/>
</dbReference>
<sequence>MAPNKNAIFPLTASDSSSPAVSPTEDDENTSLLQKKKNRVVATGMEEPSSSRSIYRMKKNDQDVVEKVSTLSVINPMIDTSIVCLFVVKFDLKIGYQVEHQMQNSSNPINLNGIEYKCLPSGTHKLDTDIVLFRHVNDNTEYFGLGCVDIFRSKDLDRGSRIRALGILSRDYRGVMTHMTFLRNCIQGMNACDNTEDGRKYIHHLTEYFQNHDSNSKINQRRLSEITKEEIDNHLNFGSLISLFYFYRENIFTLWKAILLKKRILISTSVPIGSGCSKAHAMHFLTYFAPQQDYTYIESHFGKNINFCYYISLNDYSHLLQMKSYLACTCDEILESKPECYDVLLKDRQVIIPDKTLKQTLKKSESDEEKSKMLDNLLNQIAHLSRIEQEAIFRKYFAFINNQTILFLGNQDKRAQVNKHIMSTERKNGTLPLWGDDIYFVKELAELIGLDIEFTTSRPFCCC</sequence>
<name>A0AA88KPH9_NAELO</name>
<keyword evidence="4" id="KW-1185">Reference proteome</keyword>
<reference evidence="3 4" key="1">
    <citation type="journal article" date="2018" name="BMC Genomics">
        <title>The genome of Naegleria lovaniensis, the basis for a comparative approach to unravel pathogenicity factors of the human pathogenic amoeba N. fowleri.</title>
        <authorList>
            <person name="Liechti N."/>
            <person name="Schurch N."/>
            <person name="Bruggmann R."/>
            <person name="Wittwer M."/>
        </authorList>
    </citation>
    <scope>NUCLEOTIDE SEQUENCE [LARGE SCALE GENOMIC DNA]</scope>
    <source>
        <strain evidence="3 4">ATCC 30569</strain>
    </source>
</reference>
<dbReference type="InterPro" id="IPR037516">
    <property type="entry name" value="Tripartite_DENN"/>
</dbReference>
<dbReference type="GO" id="GO:0005811">
    <property type="term" value="C:lipid droplet"/>
    <property type="evidence" value="ECO:0007669"/>
    <property type="project" value="TreeGrafter"/>
</dbReference>
<dbReference type="PANTHER" id="PTHR28153:SF1">
    <property type="entry name" value="DUF4484 DOMAIN-CONTAINING PROTEIN"/>
    <property type="match status" value="1"/>
</dbReference>
<dbReference type="PROSITE" id="PS50211">
    <property type="entry name" value="DENN"/>
    <property type="match status" value="1"/>
</dbReference>
<gene>
    <name evidence="3" type="ORF">C9374_009720</name>
</gene>
<organism evidence="3 4">
    <name type="scientific">Naegleria lovaniensis</name>
    <name type="common">Amoeba</name>
    <dbReference type="NCBI Taxonomy" id="51637"/>
    <lineage>
        <taxon>Eukaryota</taxon>
        <taxon>Discoba</taxon>
        <taxon>Heterolobosea</taxon>
        <taxon>Tetramitia</taxon>
        <taxon>Eutetramitia</taxon>
        <taxon>Vahlkampfiidae</taxon>
        <taxon>Naegleria</taxon>
    </lineage>
</organism>